<dbReference type="Proteomes" id="UP000244655">
    <property type="component" value="Plasmid pl20"/>
</dbReference>
<dbReference type="RefSeq" id="WP_108729738.1">
    <property type="nucleotide sequence ID" value="NZ_CP025787.1"/>
</dbReference>
<sequence length="121" mass="14129">MDLDNKTAHLGISILNDFTQILKDKQPATSAYINVFTNIFNYFYSLYTKNMKNLEQVESIKILNELEPILACNIEILEKSTTAGSKDHKKIEALRKKRNKLMKIYTDKLKMELEKELENEN</sequence>
<organism evidence="2 3">
    <name type="scientific">Candidatus Borreliella tachyglossi</name>
    <dbReference type="NCBI Taxonomy" id="1964448"/>
    <lineage>
        <taxon>Bacteria</taxon>
        <taxon>Pseudomonadati</taxon>
        <taxon>Spirochaetota</taxon>
        <taxon>Spirochaetia</taxon>
        <taxon>Spirochaetales</taxon>
        <taxon>Borreliaceae</taxon>
        <taxon>Borreliella</taxon>
    </lineage>
</organism>
<evidence type="ECO:0000313" key="2">
    <source>
        <dbReference type="EMBL" id="AWG43415.1"/>
    </source>
</evidence>
<dbReference type="EMBL" id="CP025787">
    <property type="protein sequence ID" value="AWG43342.1"/>
    <property type="molecule type" value="Genomic_DNA"/>
</dbReference>
<keyword evidence="3" id="KW-1185">Reference proteome</keyword>
<gene>
    <name evidence="1" type="ORF">CR532_04915</name>
    <name evidence="2" type="ORF">CR532_05315</name>
</gene>
<dbReference type="AlphaFoldDB" id="A0A2S1LYU4"/>
<reference evidence="2 3" key="1">
    <citation type="submission" date="2018-01" db="EMBL/GenBank/DDBJ databases">
        <title>Genome sequence of Borrelia tachyglossi.</title>
        <authorList>
            <person name="Gofton A.W."/>
        </authorList>
    </citation>
    <scope>NUCLEOTIDE SEQUENCE [LARGE SCALE GENOMIC DNA]</scope>
    <source>
        <strain evidence="2 3">Bc-F10-1268</strain>
        <plasmid evidence="2 3">pl20</plasmid>
        <plasmid evidence="1 3">pl29</plasmid>
    </source>
</reference>
<proteinExistence type="predicted"/>
<protein>
    <submittedName>
        <fullName evidence="2">Uncharacterized protein</fullName>
    </submittedName>
</protein>
<dbReference type="InterPro" id="IPR007953">
    <property type="entry name" value="Holin-like_BlyB"/>
</dbReference>
<name>A0A2S1LYU4_9SPIR</name>
<accession>A0A2S1LYU4</accession>
<evidence type="ECO:0000313" key="1">
    <source>
        <dbReference type="EMBL" id="AWG43342.1"/>
    </source>
</evidence>
<dbReference type="Proteomes" id="UP000244655">
    <property type="component" value="Plasmid pl29"/>
</dbReference>
<evidence type="ECO:0000313" key="3">
    <source>
        <dbReference type="Proteomes" id="UP000244655"/>
    </source>
</evidence>
<dbReference type="EMBL" id="CP025789">
    <property type="protein sequence ID" value="AWG43415.1"/>
    <property type="molecule type" value="Genomic_DNA"/>
</dbReference>
<dbReference type="OrthoDB" id="351057at2"/>
<geneLocation type="plasmid" evidence="2 3">
    <name>pl20</name>
</geneLocation>
<dbReference type="Pfam" id="PF05289">
    <property type="entry name" value="BLYB"/>
    <property type="match status" value="1"/>
</dbReference>
<geneLocation type="plasmid" evidence="1 3">
    <name>pl29</name>
</geneLocation>
<keyword evidence="2" id="KW-0614">Plasmid</keyword>